<evidence type="ECO:0000256" key="8">
    <source>
        <dbReference type="ARBA" id="ARBA00057091"/>
    </source>
</evidence>
<dbReference type="InterPro" id="IPR000086">
    <property type="entry name" value="NUDIX_hydrolase_dom"/>
</dbReference>
<evidence type="ECO:0000313" key="12">
    <source>
        <dbReference type="EMBL" id="CAF0899118.1"/>
    </source>
</evidence>
<name>A0A813ZEN3_9BILA</name>
<dbReference type="GO" id="GO:0005634">
    <property type="term" value="C:nucleus"/>
    <property type="evidence" value="ECO:0007669"/>
    <property type="project" value="UniProtKB-SubCell"/>
</dbReference>
<evidence type="ECO:0000256" key="7">
    <source>
        <dbReference type="ARBA" id="ARBA00023242"/>
    </source>
</evidence>
<feature type="domain" description="Nudix hydrolase" evidence="11">
    <location>
        <begin position="320"/>
        <end position="485"/>
    </location>
</feature>
<evidence type="ECO:0000259" key="11">
    <source>
        <dbReference type="PROSITE" id="PS51462"/>
    </source>
</evidence>
<dbReference type="GO" id="GO:0035529">
    <property type="term" value="F:NADH pyrophosphatase activity"/>
    <property type="evidence" value="ECO:0007669"/>
    <property type="project" value="TreeGrafter"/>
</dbReference>
<organism evidence="12 13">
    <name type="scientific">Rotaria sordida</name>
    <dbReference type="NCBI Taxonomy" id="392033"/>
    <lineage>
        <taxon>Eukaryota</taxon>
        <taxon>Metazoa</taxon>
        <taxon>Spiralia</taxon>
        <taxon>Gnathifera</taxon>
        <taxon>Rotifera</taxon>
        <taxon>Eurotatoria</taxon>
        <taxon>Bdelloidea</taxon>
        <taxon>Philodinida</taxon>
        <taxon>Philodinidae</taxon>
        <taxon>Rotaria</taxon>
    </lineage>
</organism>
<feature type="compositionally biased region" description="Basic and acidic residues" evidence="10">
    <location>
        <begin position="134"/>
        <end position="180"/>
    </location>
</feature>
<comment type="caution">
    <text evidence="12">The sequence shown here is derived from an EMBL/GenBank/DDBJ whole genome shotgun (WGS) entry which is preliminary data.</text>
</comment>
<reference evidence="12" key="1">
    <citation type="submission" date="2021-02" db="EMBL/GenBank/DDBJ databases">
        <authorList>
            <person name="Nowell W R."/>
        </authorList>
    </citation>
    <scope>NUCLEOTIDE SEQUENCE</scope>
</reference>
<dbReference type="GO" id="GO:0005739">
    <property type="term" value="C:mitochondrion"/>
    <property type="evidence" value="ECO:0007669"/>
    <property type="project" value="UniProtKB-SubCell"/>
</dbReference>
<evidence type="ECO:0000256" key="5">
    <source>
        <dbReference type="ARBA" id="ARBA00022801"/>
    </source>
</evidence>
<accession>A0A813ZEN3</accession>
<evidence type="ECO:0000256" key="4">
    <source>
        <dbReference type="ARBA" id="ARBA00022490"/>
    </source>
</evidence>
<dbReference type="SUPFAM" id="SSF55811">
    <property type="entry name" value="Nudix"/>
    <property type="match status" value="1"/>
</dbReference>
<dbReference type="Proteomes" id="UP000663882">
    <property type="component" value="Unassembled WGS sequence"/>
</dbReference>
<evidence type="ECO:0000256" key="1">
    <source>
        <dbReference type="ARBA" id="ARBA00004123"/>
    </source>
</evidence>
<evidence type="ECO:0000313" key="13">
    <source>
        <dbReference type="Proteomes" id="UP000663882"/>
    </source>
</evidence>
<dbReference type="Pfam" id="PF00293">
    <property type="entry name" value="NUDIX"/>
    <property type="match status" value="1"/>
</dbReference>
<dbReference type="CDD" id="cd04670">
    <property type="entry name" value="NUDIX_ASFGF2_Nudt6"/>
    <property type="match status" value="1"/>
</dbReference>
<evidence type="ECO:0000256" key="10">
    <source>
        <dbReference type="SAM" id="MobiDB-lite"/>
    </source>
</evidence>
<dbReference type="PANTHER" id="PTHR13994:SF13">
    <property type="entry name" value="FI03680P"/>
    <property type="match status" value="1"/>
</dbReference>
<proteinExistence type="predicted"/>
<keyword evidence="4" id="KW-0963">Cytoplasm</keyword>
<evidence type="ECO:0000256" key="9">
    <source>
        <dbReference type="ARBA" id="ARBA00068898"/>
    </source>
</evidence>
<keyword evidence="5" id="KW-0378">Hydrolase</keyword>
<evidence type="ECO:0000256" key="3">
    <source>
        <dbReference type="ARBA" id="ARBA00004496"/>
    </source>
</evidence>
<dbReference type="FunFam" id="3.90.79.10:FF:000027">
    <property type="entry name" value="nucleoside diphosphate-linked moiety X motif 6"/>
    <property type="match status" value="1"/>
</dbReference>
<feature type="region of interest" description="Disordered" evidence="10">
    <location>
        <begin position="200"/>
        <end position="245"/>
    </location>
</feature>
<evidence type="ECO:0000256" key="6">
    <source>
        <dbReference type="ARBA" id="ARBA00023128"/>
    </source>
</evidence>
<feature type="compositionally biased region" description="Basic and acidic residues" evidence="10">
    <location>
        <begin position="209"/>
        <end position="230"/>
    </location>
</feature>
<gene>
    <name evidence="12" type="ORF">RFH988_LOCUS8890</name>
</gene>
<dbReference type="GO" id="GO:0051287">
    <property type="term" value="F:NAD binding"/>
    <property type="evidence" value="ECO:0007669"/>
    <property type="project" value="TreeGrafter"/>
</dbReference>
<dbReference type="EMBL" id="CAJNOO010000308">
    <property type="protein sequence ID" value="CAF0899118.1"/>
    <property type="molecule type" value="Genomic_DNA"/>
</dbReference>
<feature type="region of interest" description="Disordered" evidence="10">
    <location>
        <begin position="121"/>
        <end position="180"/>
    </location>
</feature>
<dbReference type="GO" id="GO:0047631">
    <property type="term" value="F:ADP-ribose diphosphatase activity"/>
    <property type="evidence" value="ECO:0007669"/>
    <property type="project" value="TreeGrafter"/>
</dbReference>
<sequence>MAASSNNWQGLLKIKPNNIQFGNDLEDDQNEELGKVYMNLNANELDSVDDLRHALQLGQQFTKFFRAQKDDYWQNLLEVAEENEKLKKTAFAGAKDANAFLQEQITRLEHDAGLFQQEAEKNKREYENASSELRQARDELRQSENKVRELKNEKDDFQRQLEDLQNRTRMHDTSRAKTDDAERALRIRALEKELNDALDENNQLFNDNQKSKEKLNDLERSKKDSDRHINELSNENSKNKKLLDEKDQENLALKQTVNLLESQKAIGPGDDDDAVMKAVEDRVKQWKDVFKAKDDEIDDLNRKIGSLLDRLQIYSVEDQKADVATLNKALTEKDQQILILKKKVEEATNDLIKQTDALDRVRNDYTVGVGGAVLHNKTNELLIIKERIGNREIWKLPGADGAIREVFEETGIHSKFESIIGFRQIHRYPGGHGRSDIYFICRLSTLTDTIDFDRNEVLDCKWIKLEDAIKDENPILRRAAKQLLFGLKNGFEQSIDFKLEQIPSIVTGFTFDFFTRPINSNK</sequence>
<keyword evidence="6" id="KW-0496">Mitochondrion</keyword>
<dbReference type="InterPro" id="IPR003293">
    <property type="entry name" value="Nudix_hydrolase6-like"/>
</dbReference>
<comment type="function">
    <text evidence="8">May contribute to the regulation of cell proliferation.</text>
</comment>
<evidence type="ECO:0000256" key="2">
    <source>
        <dbReference type="ARBA" id="ARBA00004173"/>
    </source>
</evidence>
<dbReference type="InterPro" id="IPR015797">
    <property type="entry name" value="NUDIX_hydrolase-like_dom_sf"/>
</dbReference>
<dbReference type="AlphaFoldDB" id="A0A813ZEN3"/>
<dbReference type="PROSITE" id="PS51462">
    <property type="entry name" value="NUDIX"/>
    <property type="match status" value="1"/>
</dbReference>
<comment type="subcellular location">
    <subcellularLocation>
        <location evidence="3">Cytoplasm</location>
    </subcellularLocation>
    <subcellularLocation>
        <location evidence="2">Mitochondrion</location>
    </subcellularLocation>
    <subcellularLocation>
        <location evidence="1">Nucleus</location>
    </subcellularLocation>
</comment>
<dbReference type="Gene3D" id="3.90.79.10">
    <property type="entry name" value="Nucleoside Triphosphate Pyrophosphohydrolase"/>
    <property type="match status" value="1"/>
</dbReference>
<keyword evidence="7" id="KW-0539">Nucleus</keyword>
<dbReference type="OrthoDB" id="447842at2759"/>
<protein>
    <recommendedName>
        <fullName evidence="9">Nucleoside diphosphate-linked moiety X motif 6</fullName>
    </recommendedName>
</protein>
<dbReference type="PANTHER" id="PTHR13994">
    <property type="entry name" value="NUDIX HYDROLASE RELATED"/>
    <property type="match status" value="1"/>
</dbReference>